<dbReference type="InterPro" id="IPR050143">
    <property type="entry name" value="TRIM/RBCC"/>
</dbReference>
<dbReference type="InterPro" id="IPR006574">
    <property type="entry name" value="PRY"/>
</dbReference>
<name>A0AAV7SV68_PLEWA</name>
<dbReference type="Pfam" id="PF00622">
    <property type="entry name" value="SPRY"/>
    <property type="match status" value="1"/>
</dbReference>
<organism evidence="3 4">
    <name type="scientific">Pleurodeles waltl</name>
    <name type="common">Iberian ribbed newt</name>
    <dbReference type="NCBI Taxonomy" id="8319"/>
    <lineage>
        <taxon>Eukaryota</taxon>
        <taxon>Metazoa</taxon>
        <taxon>Chordata</taxon>
        <taxon>Craniata</taxon>
        <taxon>Vertebrata</taxon>
        <taxon>Euteleostomi</taxon>
        <taxon>Amphibia</taxon>
        <taxon>Batrachia</taxon>
        <taxon>Caudata</taxon>
        <taxon>Salamandroidea</taxon>
        <taxon>Salamandridae</taxon>
        <taxon>Pleurodelinae</taxon>
        <taxon>Pleurodeles</taxon>
    </lineage>
</organism>
<evidence type="ECO:0000313" key="3">
    <source>
        <dbReference type="EMBL" id="KAJ1167886.1"/>
    </source>
</evidence>
<proteinExistence type="predicted"/>
<dbReference type="CDD" id="cd13733">
    <property type="entry name" value="SPRY_PRY_C-I_1"/>
    <property type="match status" value="1"/>
</dbReference>
<dbReference type="Pfam" id="PF13765">
    <property type="entry name" value="PRY"/>
    <property type="match status" value="1"/>
</dbReference>
<gene>
    <name evidence="3" type="ORF">NDU88_008272</name>
</gene>
<dbReference type="Proteomes" id="UP001066276">
    <property type="component" value="Chromosome 4_2"/>
</dbReference>
<dbReference type="InterPro" id="IPR013320">
    <property type="entry name" value="ConA-like_dom_sf"/>
</dbReference>
<dbReference type="InterPro" id="IPR001870">
    <property type="entry name" value="B30.2/SPRY"/>
</dbReference>
<dbReference type="PROSITE" id="PS50188">
    <property type="entry name" value="B302_SPRY"/>
    <property type="match status" value="1"/>
</dbReference>
<dbReference type="SMART" id="SM00589">
    <property type="entry name" value="PRY"/>
    <property type="match status" value="1"/>
</dbReference>
<comment type="caution">
    <text evidence="3">The sequence shown here is derived from an EMBL/GenBank/DDBJ whole genome shotgun (WGS) entry which is preliminary data.</text>
</comment>
<reference evidence="3" key="1">
    <citation type="journal article" date="2022" name="bioRxiv">
        <title>Sequencing and chromosome-scale assembly of the giantPleurodeles waltlgenome.</title>
        <authorList>
            <person name="Brown T."/>
            <person name="Elewa A."/>
            <person name="Iarovenko S."/>
            <person name="Subramanian E."/>
            <person name="Araus A.J."/>
            <person name="Petzold A."/>
            <person name="Susuki M."/>
            <person name="Suzuki K.-i.T."/>
            <person name="Hayashi T."/>
            <person name="Toyoda A."/>
            <person name="Oliveira C."/>
            <person name="Osipova E."/>
            <person name="Leigh N.D."/>
            <person name="Simon A."/>
            <person name="Yun M.H."/>
        </authorList>
    </citation>
    <scope>NUCLEOTIDE SEQUENCE</scope>
    <source>
        <strain evidence="3">20211129_DDA</strain>
        <tissue evidence="3">Liver</tissue>
    </source>
</reference>
<dbReference type="InterPro" id="IPR003877">
    <property type="entry name" value="SPRY_dom"/>
</dbReference>
<dbReference type="PANTHER" id="PTHR24103">
    <property type="entry name" value="E3 UBIQUITIN-PROTEIN LIGASE TRIM"/>
    <property type="match status" value="1"/>
</dbReference>
<dbReference type="SMART" id="SM00449">
    <property type="entry name" value="SPRY"/>
    <property type="match status" value="1"/>
</dbReference>
<dbReference type="InterPro" id="IPR043136">
    <property type="entry name" value="B30.2/SPRY_sf"/>
</dbReference>
<keyword evidence="1" id="KW-0175">Coiled coil</keyword>
<sequence length="181" mass="20556">MFIHSPLSAALVILDPDPAHRDLTLSEDGRRVGWTDNPQIPPDNLNKFTASQCVLGWEGFTSGGHYWEVQLLQRGLVWAVGVARGSLRQKGVMRVSPEWGLWAVSWWWGADGRYRALTSPPTLLSPRQPPLKLGLYLDYEGGRLSLYNADTWEHLYTFNDSFTGGLRPFFWLDEDTVLRLV</sequence>
<dbReference type="PRINTS" id="PR01407">
    <property type="entry name" value="BUTYPHLNCDUF"/>
</dbReference>
<dbReference type="Gene3D" id="2.60.120.920">
    <property type="match status" value="1"/>
</dbReference>
<keyword evidence="4" id="KW-1185">Reference proteome</keyword>
<evidence type="ECO:0000256" key="1">
    <source>
        <dbReference type="ARBA" id="ARBA00023054"/>
    </source>
</evidence>
<feature type="domain" description="B30.2/SPRY" evidence="2">
    <location>
        <begin position="1"/>
        <end position="181"/>
    </location>
</feature>
<dbReference type="AlphaFoldDB" id="A0AAV7SV68"/>
<accession>A0AAV7SV68</accession>
<dbReference type="FunFam" id="2.60.120.920:FF:000004">
    <property type="entry name" value="Butyrophilin subfamily 1 member A1"/>
    <property type="match status" value="1"/>
</dbReference>
<dbReference type="InterPro" id="IPR003879">
    <property type="entry name" value="Butyrophylin_SPRY"/>
</dbReference>
<evidence type="ECO:0000313" key="4">
    <source>
        <dbReference type="Proteomes" id="UP001066276"/>
    </source>
</evidence>
<dbReference type="EMBL" id="JANPWB010000008">
    <property type="protein sequence ID" value="KAJ1167886.1"/>
    <property type="molecule type" value="Genomic_DNA"/>
</dbReference>
<protein>
    <recommendedName>
        <fullName evidence="2">B30.2/SPRY domain-containing protein</fullName>
    </recommendedName>
</protein>
<evidence type="ECO:0000259" key="2">
    <source>
        <dbReference type="PROSITE" id="PS50188"/>
    </source>
</evidence>
<dbReference type="SUPFAM" id="SSF49899">
    <property type="entry name" value="Concanavalin A-like lectins/glucanases"/>
    <property type="match status" value="1"/>
</dbReference>